<dbReference type="AlphaFoldDB" id="A0AAV0XNK2"/>
<reference evidence="1 2" key="1">
    <citation type="submission" date="2023-01" db="EMBL/GenBank/DDBJ databases">
        <authorList>
            <person name="Whitehead M."/>
        </authorList>
    </citation>
    <scope>NUCLEOTIDE SEQUENCE [LARGE SCALE GENOMIC DNA]</scope>
</reference>
<accession>A0AAV0XNK2</accession>
<name>A0AAV0XNK2_9HEMI</name>
<proteinExistence type="predicted"/>
<evidence type="ECO:0000313" key="2">
    <source>
        <dbReference type="Proteomes" id="UP001160148"/>
    </source>
</evidence>
<dbReference type="EMBL" id="CARXXK010000025">
    <property type="protein sequence ID" value="CAI6369703.1"/>
    <property type="molecule type" value="Genomic_DNA"/>
</dbReference>
<gene>
    <name evidence="1" type="ORF">MEUPH1_LOCUS23910</name>
</gene>
<comment type="caution">
    <text evidence="1">The sequence shown here is derived from an EMBL/GenBank/DDBJ whole genome shotgun (WGS) entry which is preliminary data.</text>
</comment>
<organism evidence="1 2">
    <name type="scientific">Macrosiphum euphorbiae</name>
    <name type="common">potato aphid</name>
    <dbReference type="NCBI Taxonomy" id="13131"/>
    <lineage>
        <taxon>Eukaryota</taxon>
        <taxon>Metazoa</taxon>
        <taxon>Ecdysozoa</taxon>
        <taxon>Arthropoda</taxon>
        <taxon>Hexapoda</taxon>
        <taxon>Insecta</taxon>
        <taxon>Pterygota</taxon>
        <taxon>Neoptera</taxon>
        <taxon>Paraneoptera</taxon>
        <taxon>Hemiptera</taxon>
        <taxon>Sternorrhyncha</taxon>
        <taxon>Aphidomorpha</taxon>
        <taxon>Aphidoidea</taxon>
        <taxon>Aphididae</taxon>
        <taxon>Macrosiphini</taxon>
        <taxon>Macrosiphum</taxon>
    </lineage>
</organism>
<evidence type="ECO:0008006" key="3">
    <source>
        <dbReference type="Google" id="ProtNLM"/>
    </source>
</evidence>
<keyword evidence="2" id="KW-1185">Reference proteome</keyword>
<protein>
    <recommendedName>
        <fullName evidence="3">DUF4817 domain-containing protein</fullName>
    </recommendedName>
</protein>
<dbReference type="Proteomes" id="UP001160148">
    <property type="component" value="Unassembled WGS sequence"/>
</dbReference>
<sequence length="89" mass="10110">MATPQQKAFCVLRFNKCESAITVQRDFRRTYGTELLLLKAFDVGTKLSKKVVVCVHRNAQVDLVPLTKTSSEFDKVSFEVHRSLHVVQA</sequence>
<evidence type="ECO:0000313" key="1">
    <source>
        <dbReference type="EMBL" id="CAI6369703.1"/>
    </source>
</evidence>